<feature type="compositionally biased region" description="Polar residues" evidence="7">
    <location>
        <begin position="2703"/>
        <end position="2717"/>
    </location>
</feature>
<keyword evidence="2" id="KW-1017">Isopeptide bond</keyword>
<feature type="compositionally biased region" description="Polar residues" evidence="7">
    <location>
        <begin position="1946"/>
        <end position="1959"/>
    </location>
</feature>
<dbReference type="PANTHER" id="PTHR21603:SF17">
    <property type="entry name" value="PROLIFERATION MARKER PROTEIN KI-67"/>
    <property type="match status" value="1"/>
</dbReference>
<dbReference type="InterPro" id="IPR012568">
    <property type="entry name" value="KI67R"/>
</dbReference>
<keyword evidence="4" id="KW-0832">Ubl conjugation</keyword>
<feature type="compositionally biased region" description="Basic and acidic residues" evidence="7">
    <location>
        <begin position="1679"/>
        <end position="1694"/>
    </location>
</feature>
<feature type="compositionally biased region" description="Low complexity" evidence="7">
    <location>
        <begin position="478"/>
        <end position="506"/>
    </location>
</feature>
<evidence type="ECO:0000256" key="1">
    <source>
        <dbReference type="ARBA" id="ARBA00004123"/>
    </source>
</evidence>
<sequence length="2872" mass="309351">MPLHGEIVVIKRNGSDGTHFPLTATTCLFGRKTECDIRIHLPHVSKEHCKVEVKGNGEVFVTNLSAVNPTQVNQSAVKQPVRLQHGDIITIIDRSFRFEKPPAQQGKRRSAGLDSDTFKVFASTQPSDTTDQTVRIESLTSKSQRKSEGNIIRTTQSRRSLQISSSSEPKNDLSPFGELYEMLKSKVASQNGKTPVKEKGSSPKNVALKRSLQTQDSSQSPVSPKRNARRSQSNDSPVARPKEVVEPRSASAGRVREASKSPSRSPKTSTKTEPFQGETEQTKRRNSSKRDSQTLPQEQITPSVNGGVEKRSPRRSGSQVLNGVAPNNTKTDASSTPRRRSSQPASEQPIVKNLNGSPRGRPPSQGRLYASLDKSPKATPNKPSVTESKTSAAELKKSPRKRRSDELSLPDPPPKRKRVSFGGHLSPELFDKRLPPNSPLKKGATPARRSLLINSPLTVVRKSLGLKKTVIREIFEQSESSSITPTTPTRASKSSPARSSSAKGSPTTAKPSAKCPSPTVSQTSAALTPVKNLHTKKSPVKMPIRTSIKLTPVKKSPSAKSPVKSPSIISKRSPVAKTPTTAKRSPMKKTPSPVARTPAPAKRSPVAKTPTSAKRSPVRKTPSPAKKTPVAKTTPSPVAKRSPVKKMPSPVAKAPTPAKRSPVAKKTPSPAKAKTSSVKKAPTPGKRSPVKTPVAKPPTPAKRSPMTKMPSSVAKRSPVKKTPSPVAKTSTPAKRSPVAKTPTPAKRSPVTKMPLAAKRSLVKKTPSPVARTPTPAKRSPVARTPTPAKRSPVARTPTPATPTTPYARGRFSISRIDTPPEVQVPTSQTPRQSRKSLTVKKTPRRSRKLEAFELIRSRRRSGATEANLLVSRTWADVVKIGVAKSQKKIDKRVPKVVATKKKLKHKTPMKKIKNLTSTGHADSPATILVGRAHTRQVNLTGYVPKVMRNQAVKLDSAHNESFTGVAELFSTPENNKRKSNRLESSKTDSPSSVVVEMSVMQTPEEAGEMVVSPLNSSNTTRRKQYSRDAVSRLLQSPALPKVPTDDNAKLDLSQTSQKPKRASAGHSGIKRIMRSPKQKGTPVTDSHALRKLLRTPKESESPQASSRRSTNLGVLGIDRLVKTPKQKGAPVEDFTGVQRIMKTPKQKEEPVEDMIGIKRIMRTPKEKSQPVEDMVGIKRIMRTPKVRGTPVDDIALNHLMSTPIESIQSIESTRPIEEIFGIRNLIKTPPKRKEAISTDLSNQTANCNDSRYTVQSPIRQESVTHNKQEVKSTQKRGRPSKKKSISSLEVPKEHVVSDGEATSPRVRGRPSSTVKSKESASDPEVSSESQRGRPKATTEKPKESSVLLADSSSDGEVVSPRRRGRPSSAVKSPKESVSHAEVTSPTRSGRSKTAAEEPKVMSPASKGRLSTTAEAPKESTPDAVTEETSPRRRGRPSSTAKSPEKAVVASDAEVASPTRRGRPKTTEEPKESVPIAYGKVMSPAHKGRPSTTAEAPKEAVSDAVIEVTSPKRRGRPSSTAKSPKESFSVSVGEAASPTSPKNKVAASVESVLVAESSDGEVASPKRRGRPSTVAKSKESLLVLDAKVTSPTRRGRPKTTAEEPKEPVPIADGKVTSPVRKGRHSITTELPKESVSDGVSETTSPKPRGRPSSTPKSPKESLPASGAEVTSPTRRGRSKTTTEEPKKALPVDDGKVTSPARKGRPSTTADTPKESISDTVSEVTSPGRRGRPSSITKSKESLSTSDTEVTSPTRHGKPKSISQEPKKSSVASDSSVGEVVSPRLRGRPSSTAEAPKESLSGSEAEVASPTRRGRPKATVEKPKESVPISDSKVVSPSHKESLSDAVSKVPSPRGRGRPSSTTKSLKESLPGSDAEVTSPKSGRPKTTADESKASVPNADGKVTSPARKGRSSTTAEPPKESVSDAVSEATSPRRRGRPSSTDKSPKESLSSSDAEVTSPTKRGRPKATAEKPKESVPVAESKMASPTRKGKLDTSVEVSKESVDSDVRSSRRRGRPTNSAVILEPVAVSDVTAPTRRGRPVKSTIKTSEKSVPSAKPSLALKEKPSIPPEISKESDRGTPPARHEIAKEPIPVVERKTVSQTRRGRQKDTVDLPQVPSAADVQVTRGSRSKGVAEAPKDSLPVLNDVAISQKRRGRPKVADVTSEATAPTRSSRSKDTAGESAPAKEEVTSQKSRGRLRKADTPKESAAVSEVPLPVQEVNPKSTENVASPTRKGRSRTAEVPKENAAVSVVASPKRRKLETTEGELDLSQRTSEEENEKAAKSTKKTGRQNLKKSSKQNAEDQQVPEPEELIASGAESKTQLPSTRGRRKGTQNEPVSAEGVLNSSLKDEHPERLTAQTSPVARRGGRRRNTEETSTIEPDVAKPKTSRLEAGSRIQSKSKDVTEDVREILDLTTESVKSPEPKSPKKSARQAKNPVTELPLESQSKSLRGRSNKKDNSPEKAHSASSETEASQKEVPARGRPRIVRDISNVSVSNEQTKESSAPVAKPQRGSRRNQTLSEEQTKPVASVDAESPTRGTRGKKAPDSSELQSSPEVKGRRNARGKTVQNLDEQTIPKSKTKSVQWHPLLATDVQSTAEVSTEDSSEVSTRGGRSKAKAKLDTTELQIPAKRSRRGNVPTQVEETAVAANPEPLTISDVAPPKRGRKANVQQKGEDTGAKSASESTDSTEVVHTSPQRGRRGTSSRAVITENNEPSTARRQRGASAIKTTPENENTQSPVKLKTQKGSSDKTAEIPTKSRRGVKRKLPNSETESAPLDEPEKPPQISESVLVETENIPAGRGRRNAKTQKGEDVQEAVPKKQTLTSVSPPKRRKTEMAPTAAQKKNSRQQTSKLENEKPSAATRTRTSTRSRK</sequence>
<organism evidence="9 10">
    <name type="scientific">Eleutherodactylus coqui</name>
    <name type="common">Puerto Rican coqui</name>
    <dbReference type="NCBI Taxonomy" id="57060"/>
    <lineage>
        <taxon>Eukaryota</taxon>
        <taxon>Metazoa</taxon>
        <taxon>Chordata</taxon>
        <taxon>Craniata</taxon>
        <taxon>Vertebrata</taxon>
        <taxon>Euteleostomi</taxon>
        <taxon>Amphibia</taxon>
        <taxon>Batrachia</taxon>
        <taxon>Anura</taxon>
        <taxon>Neobatrachia</taxon>
        <taxon>Hyloidea</taxon>
        <taxon>Eleutherodactylidae</taxon>
        <taxon>Eleutherodactylinae</taxon>
        <taxon>Eleutherodactylus</taxon>
        <taxon>Eleutherodactylus</taxon>
    </lineage>
</organism>
<feature type="compositionally biased region" description="Low complexity" evidence="7">
    <location>
        <begin position="153"/>
        <end position="167"/>
    </location>
</feature>
<dbReference type="EMBL" id="WNTK01000004">
    <property type="protein sequence ID" value="KAG9484699.1"/>
    <property type="molecule type" value="Genomic_DNA"/>
</dbReference>
<dbReference type="CDD" id="cd22673">
    <property type="entry name" value="FHA_Ki67"/>
    <property type="match status" value="1"/>
</dbReference>
<dbReference type="InterPro" id="IPR000253">
    <property type="entry name" value="FHA_dom"/>
</dbReference>
<feature type="compositionally biased region" description="Polar residues" evidence="7">
    <location>
        <begin position="2566"/>
        <end position="2583"/>
    </location>
</feature>
<dbReference type="GO" id="GO:0005634">
    <property type="term" value="C:nucleus"/>
    <property type="evidence" value="ECO:0007669"/>
    <property type="project" value="UniProtKB-SubCell"/>
</dbReference>
<feature type="compositionally biased region" description="Basic and acidic residues" evidence="7">
    <location>
        <begin position="2272"/>
        <end position="2281"/>
    </location>
</feature>
<dbReference type="Pfam" id="PF00498">
    <property type="entry name" value="FHA"/>
    <property type="match status" value="1"/>
</dbReference>
<dbReference type="SMART" id="SM00240">
    <property type="entry name" value="FHA"/>
    <property type="match status" value="1"/>
</dbReference>
<evidence type="ECO:0000256" key="2">
    <source>
        <dbReference type="ARBA" id="ARBA00022499"/>
    </source>
</evidence>
<dbReference type="InterPro" id="IPR029334">
    <property type="entry name" value="PP1-bd"/>
</dbReference>
<keyword evidence="10" id="KW-1185">Reference proteome</keyword>
<feature type="compositionally biased region" description="Low complexity" evidence="7">
    <location>
        <begin position="553"/>
        <end position="575"/>
    </location>
</feature>
<feature type="compositionally biased region" description="Polar residues" evidence="7">
    <location>
        <begin position="315"/>
        <end position="346"/>
    </location>
</feature>
<feature type="region of interest" description="Disordered" evidence="7">
    <location>
        <begin position="965"/>
        <end position="1088"/>
    </location>
</feature>
<dbReference type="SMART" id="SM00384">
    <property type="entry name" value="AT_hook"/>
    <property type="match status" value="19"/>
</dbReference>
<dbReference type="InterPro" id="IPR017956">
    <property type="entry name" value="AT_hook_DNA-bd_motif"/>
</dbReference>
<feature type="compositionally biased region" description="Low complexity" evidence="7">
    <location>
        <begin position="989"/>
        <end position="1000"/>
    </location>
</feature>
<evidence type="ECO:0000313" key="10">
    <source>
        <dbReference type="Proteomes" id="UP000770717"/>
    </source>
</evidence>
<feature type="compositionally biased region" description="Polar residues" evidence="7">
    <location>
        <begin position="211"/>
        <end position="222"/>
    </location>
</feature>
<feature type="compositionally biased region" description="Basic and acidic residues" evidence="7">
    <location>
        <begin position="280"/>
        <end position="292"/>
    </location>
</feature>
<feature type="compositionally biased region" description="Polar residues" evidence="7">
    <location>
        <begin position="2220"/>
        <end position="2229"/>
    </location>
</feature>
<feature type="compositionally biased region" description="Basic residues" evidence="7">
    <location>
        <begin position="1058"/>
        <end position="1077"/>
    </location>
</feature>
<feature type="compositionally biased region" description="Low complexity" evidence="7">
    <location>
        <begin position="664"/>
        <end position="676"/>
    </location>
</feature>
<dbReference type="SMART" id="SM01295">
    <property type="entry name" value="K167R"/>
    <property type="match status" value="1"/>
</dbReference>
<feature type="region of interest" description="Disordered" evidence="7">
    <location>
        <begin position="188"/>
        <end position="448"/>
    </location>
</feature>
<feature type="compositionally biased region" description="Polar residues" evidence="7">
    <location>
        <begin position="293"/>
        <end position="304"/>
    </location>
</feature>
<comment type="subcellular location">
    <subcellularLocation>
        <location evidence="1">Nucleus</location>
    </subcellularLocation>
</comment>
<feature type="compositionally biased region" description="Low complexity" evidence="7">
    <location>
        <begin position="1544"/>
        <end position="1556"/>
    </location>
</feature>
<dbReference type="Gene3D" id="2.60.200.20">
    <property type="match status" value="1"/>
</dbReference>
<reference evidence="9" key="1">
    <citation type="thesis" date="2020" institute="ProQuest LLC" country="789 East Eisenhower Parkway, Ann Arbor, MI, USA">
        <title>Comparative Genomics and Chromosome Evolution.</title>
        <authorList>
            <person name="Mudd A.B."/>
        </authorList>
    </citation>
    <scope>NUCLEOTIDE SEQUENCE</scope>
    <source>
        <strain evidence="9">HN-11 Male</strain>
        <tissue evidence="9">Kidney and liver</tissue>
    </source>
</reference>
<feature type="compositionally biased region" description="Basic and acidic residues" evidence="7">
    <location>
        <begin position="2173"/>
        <end position="2189"/>
    </location>
</feature>
<feature type="compositionally biased region" description="Polar residues" evidence="7">
    <location>
        <begin position="1636"/>
        <end position="1655"/>
    </location>
</feature>
<protein>
    <recommendedName>
        <fullName evidence="8">FHA domain-containing protein</fullName>
    </recommendedName>
</protein>
<feature type="compositionally biased region" description="Basic and acidic residues" evidence="7">
    <location>
        <begin position="1262"/>
        <end position="1272"/>
    </location>
</feature>
<dbReference type="Pfam" id="PF15276">
    <property type="entry name" value="PP1_bind"/>
    <property type="match status" value="1"/>
</dbReference>
<proteinExistence type="predicted"/>
<feature type="compositionally biased region" description="Basic and acidic residues" evidence="7">
    <location>
        <begin position="2060"/>
        <end position="2097"/>
    </location>
</feature>
<evidence type="ECO:0000256" key="3">
    <source>
        <dbReference type="ARBA" id="ARBA00022553"/>
    </source>
</evidence>
<dbReference type="Proteomes" id="UP000770717">
    <property type="component" value="Unassembled WGS sequence"/>
</dbReference>
<feature type="compositionally biased region" description="Polar residues" evidence="7">
    <location>
        <begin position="2726"/>
        <end position="2738"/>
    </location>
</feature>
<evidence type="ECO:0000259" key="8">
    <source>
        <dbReference type="PROSITE" id="PS50006"/>
    </source>
</evidence>
<feature type="compositionally biased region" description="Basic residues" evidence="7">
    <location>
        <begin position="832"/>
        <end position="844"/>
    </location>
</feature>
<evidence type="ECO:0000256" key="7">
    <source>
        <dbReference type="SAM" id="MobiDB-lite"/>
    </source>
</evidence>
<dbReference type="GO" id="GO:0007088">
    <property type="term" value="P:regulation of mitotic nuclear division"/>
    <property type="evidence" value="ECO:0007669"/>
    <property type="project" value="TreeGrafter"/>
</dbReference>
<feature type="compositionally biased region" description="Polar residues" evidence="7">
    <location>
        <begin position="1516"/>
        <end position="1529"/>
    </location>
</feature>
<gene>
    <name evidence="9" type="ORF">GDO78_008026</name>
</gene>
<dbReference type="PROSITE" id="PS50006">
    <property type="entry name" value="FHA_DOMAIN"/>
    <property type="match status" value="1"/>
</dbReference>
<feature type="compositionally biased region" description="Basic and acidic residues" evidence="7">
    <location>
        <begin position="2399"/>
        <end position="2411"/>
    </location>
</feature>
<dbReference type="OrthoDB" id="6288785at2759"/>
<comment type="caution">
    <text evidence="9">The sequence shown here is derived from an EMBL/GenBank/DDBJ whole genome shotgun (WGS) entry which is preliminary data.</text>
</comment>
<feature type="compositionally biased region" description="Basic residues" evidence="7">
    <location>
        <begin position="2282"/>
        <end position="2296"/>
    </location>
</feature>
<name>A0A8J6KDD7_ELECQ</name>
<feature type="compositionally biased region" description="Basic residues" evidence="7">
    <location>
        <begin position="2757"/>
        <end position="2766"/>
    </location>
</feature>
<feature type="region of interest" description="Disordered" evidence="7">
    <location>
        <begin position="1256"/>
        <end position="2872"/>
    </location>
</feature>
<evidence type="ECO:0000256" key="4">
    <source>
        <dbReference type="ARBA" id="ARBA00022843"/>
    </source>
</evidence>
<feature type="compositionally biased region" description="Polar residues" evidence="7">
    <location>
        <begin position="2679"/>
        <end position="2696"/>
    </location>
</feature>
<feature type="compositionally biased region" description="Low complexity" evidence="7">
    <location>
        <begin position="260"/>
        <end position="274"/>
    </location>
</feature>
<dbReference type="InterPro" id="IPR008984">
    <property type="entry name" value="SMAD_FHA_dom_sf"/>
</dbReference>
<keyword evidence="6" id="KW-0131">Cell cycle</keyword>
<feature type="compositionally biased region" description="Basic and acidic residues" evidence="7">
    <location>
        <begin position="974"/>
        <end position="986"/>
    </location>
</feature>
<feature type="compositionally biased region" description="Basic residues" evidence="7">
    <location>
        <begin position="1273"/>
        <end position="1284"/>
    </location>
</feature>
<feature type="region of interest" description="Disordered" evidence="7">
    <location>
        <begin position="139"/>
        <end position="175"/>
    </location>
</feature>
<feature type="compositionally biased region" description="Basic and acidic residues" evidence="7">
    <location>
        <begin position="2454"/>
        <end position="2464"/>
    </location>
</feature>
<feature type="compositionally biased region" description="Basic and acidic residues" evidence="7">
    <location>
        <begin position="1989"/>
        <end position="2008"/>
    </location>
</feature>
<feature type="compositionally biased region" description="Low complexity" evidence="7">
    <location>
        <begin position="790"/>
        <end position="808"/>
    </location>
</feature>
<keyword evidence="5" id="KW-0539">Nucleus</keyword>
<keyword evidence="3" id="KW-0597">Phosphoprotein</keyword>
<evidence type="ECO:0000256" key="6">
    <source>
        <dbReference type="ARBA" id="ARBA00023306"/>
    </source>
</evidence>
<feature type="region of interest" description="Disordered" evidence="7">
    <location>
        <begin position="478"/>
        <end position="844"/>
    </location>
</feature>
<dbReference type="PANTHER" id="PTHR21603">
    <property type="entry name" value="ANTIGEN KI-67-LIKE PROTEIN"/>
    <property type="match status" value="1"/>
</dbReference>
<dbReference type="GO" id="GO:0051983">
    <property type="term" value="P:regulation of chromosome segregation"/>
    <property type="evidence" value="ECO:0007669"/>
    <property type="project" value="TreeGrafter"/>
</dbReference>
<evidence type="ECO:0000313" key="9">
    <source>
        <dbReference type="EMBL" id="KAG9484699.1"/>
    </source>
</evidence>
<dbReference type="GO" id="GO:0003677">
    <property type="term" value="F:DNA binding"/>
    <property type="evidence" value="ECO:0007669"/>
    <property type="project" value="InterPro"/>
</dbReference>
<evidence type="ECO:0000256" key="5">
    <source>
        <dbReference type="ARBA" id="ARBA00023242"/>
    </source>
</evidence>
<feature type="domain" description="FHA" evidence="8">
    <location>
        <begin position="27"/>
        <end position="77"/>
    </location>
</feature>
<feature type="compositionally biased region" description="Polar residues" evidence="7">
    <location>
        <begin position="1732"/>
        <end position="1752"/>
    </location>
</feature>
<dbReference type="SUPFAM" id="SSF49879">
    <property type="entry name" value="SMAD/FHA domain"/>
    <property type="match status" value="1"/>
</dbReference>
<dbReference type="GO" id="GO:0005694">
    <property type="term" value="C:chromosome"/>
    <property type="evidence" value="ECO:0007669"/>
    <property type="project" value="TreeGrafter"/>
</dbReference>
<feature type="compositionally biased region" description="Polar residues" evidence="7">
    <location>
        <begin position="381"/>
        <end position="391"/>
    </location>
</feature>
<accession>A0A8J6KDD7</accession>